<organism evidence="1 2">
    <name type="scientific">Candidatus Anaerobutyricum stercoripullorum</name>
    <dbReference type="NCBI Taxonomy" id="2838456"/>
    <lineage>
        <taxon>Bacteria</taxon>
        <taxon>Bacillati</taxon>
        <taxon>Bacillota</taxon>
        <taxon>Clostridia</taxon>
        <taxon>Lachnospirales</taxon>
        <taxon>Lachnospiraceae</taxon>
        <taxon>Anaerobutyricum</taxon>
    </lineage>
</organism>
<evidence type="ECO:0000313" key="1">
    <source>
        <dbReference type="EMBL" id="HIX73370.1"/>
    </source>
</evidence>
<evidence type="ECO:0000313" key="2">
    <source>
        <dbReference type="Proteomes" id="UP000886805"/>
    </source>
</evidence>
<proteinExistence type="predicted"/>
<dbReference type="EMBL" id="DXEQ01000309">
    <property type="protein sequence ID" value="HIX73370.1"/>
    <property type="molecule type" value="Genomic_DNA"/>
</dbReference>
<sequence>HQREKWEISLWRINKRLKLLRSAFSIVQKTSVSPLRKSGARRTFCVKNGVIDQLLESAFFPSFSSLVQSNLQAKPEIIEKSVKKWGTPAIYRGAL</sequence>
<gene>
    <name evidence="1" type="ORF">H9849_10150</name>
</gene>
<dbReference type="AlphaFoldDB" id="A0A9D1X8J0"/>
<reference evidence="1" key="1">
    <citation type="journal article" date="2021" name="PeerJ">
        <title>Extensive microbial diversity within the chicken gut microbiome revealed by metagenomics and culture.</title>
        <authorList>
            <person name="Gilroy R."/>
            <person name="Ravi A."/>
            <person name="Getino M."/>
            <person name="Pursley I."/>
            <person name="Horton D.L."/>
            <person name="Alikhan N.F."/>
            <person name="Baker D."/>
            <person name="Gharbi K."/>
            <person name="Hall N."/>
            <person name="Watson M."/>
            <person name="Adriaenssens E.M."/>
            <person name="Foster-Nyarko E."/>
            <person name="Jarju S."/>
            <person name="Secka A."/>
            <person name="Antonio M."/>
            <person name="Oren A."/>
            <person name="Chaudhuri R.R."/>
            <person name="La Ragione R."/>
            <person name="Hildebrand F."/>
            <person name="Pallen M.J."/>
        </authorList>
    </citation>
    <scope>NUCLEOTIDE SEQUENCE</scope>
    <source>
        <strain evidence="1">ChiSxjej3B15-1167</strain>
    </source>
</reference>
<reference evidence="1" key="2">
    <citation type="submission" date="2021-04" db="EMBL/GenBank/DDBJ databases">
        <authorList>
            <person name="Gilroy R."/>
        </authorList>
    </citation>
    <scope>NUCLEOTIDE SEQUENCE</scope>
    <source>
        <strain evidence="1">ChiSxjej3B15-1167</strain>
    </source>
</reference>
<accession>A0A9D1X8J0</accession>
<name>A0A9D1X8J0_9FIRM</name>
<dbReference type="Proteomes" id="UP000886805">
    <property type="component" value="Unassembled WGS sequence"/>
</dbReference>
<protein>
    <submittedName>
        <fullName evidence="1">Uncharacterized protein</fullName>
    </submittedName>
</protein>
<comment type="caution">
    <text evidence="1">The sequence shown here is derived from an EMBL/GenBank/DDBJ whole genome shotgun (WGS) entry which is preliminary data.</text>
</comment>
<feature type="non-terminal residue" evidence="1">
    <location>
        <position position="1"/>
    </location>
</feature>